<gene>
    <name evidence="1" type="ORF">CYMTET_50431</name>
</gene>
<sequence length="136" mass="15114">MTIRRIIKESDIDSGIQLSEGVMNYALLSPMLATLEVEDPGATKAEDTAEVVARRKYFSEQFDLVKKVRAARQQRKWAKSLRETSWIGGLGLPRGDKLSPLPISIVVYGGACAPSAKTHSDNFSIDECNDFDFYTL</sequence>
<dbReference type="Proteomes" id="UP001190700">
    <property type="component" value="Unassembled WGS sequence"/>
</dbReference>
<evidence type="ECO:0000313" key="2">
    <source>
        <dbReference type="Proteomes" id="UP001190700"/>
    </source>
</evidence>
<accession>A0AAE0ET54</accession>
<keyword evidence="2" id="KW-1185">Reference proteome</keyword>
<dbReference type="AlphaFoldDB" id="A0AAE0ET54"/>
<reference evidence="1 2" key="1">
    <citation type="journal article" date="2015" name="Genome Biol. Evol.">
        <title>Comparative Genomics of a Bacterivorous Green Alga Reveals Evolutionary Causalities and Consequences of Phago-Mixotrophic Mode of Nutrition.</title>
        <authorList>
            <person name="Burns J.A."/>
            <person name="Paasch A."/>
            <person name="Narechania A."/>
            <person name="Kim E."/>
        </authorList>
    </citation>
    <scope>NUCLEOTIDE SEQUENCE [LARGE SCALE GENOMIC DNA]</scope>
    <source>
        <strain evidence="1 2">PLY_AMNH</strain>
    </source>
</reference>
<protein>
    <submittedName>
        <fullName evidence="1">Uncharacterized protein</fullName>
    </submittedName>
</protein>
<organism evidence="1 2">
    <name type="scientific">Cymbomonas tetramitiformis</name>
    <dbReference type="NCBI Taxonomy" id="36881"/>
    <lineage>
        <taxon>Eukaryota</taxon>
        <taxon>Viridiplantae</taxon>
        <taxon>Chlorophyta</taxon>
        <taxon>Pyramimonadophyceae</taxon>
        <taxon>Pyramimonadales</taxon>
        <taxon>Pyramimonadaceae</taxon>
        <taxon>Cymbomonas</taxon>
    </lineage>
</organism>
<comment type="caution">
    <text evidence="1">The sequence shown here is derived from an EMBL/GenBank/DDBJ whole genome shotgun (WGS) entry which is preliminary data.</text>
</comment>
<proteinExistence type="predicted"/>
<evidence type="ECO:0000313" key="1">
    <source>
        <dbReference type="EMBL" id="KAK3239661.1"/>
    </source>
</evidence>
<dbReference type="EMBL" id="LGRX02033851">
    <property type="protein sequence ID" value="KAK3239661.1"/>
    <property type="molecule type" value="Genomic_DNA"/>
</dbReference>
<name>A0AAE0ET54_9CHLO</name>